<reference evidence="2 3" key="1">
    <citation type="submission" date="2018-02" db="EMBL/GenBank/DDBJ databases">
        <title>Complete genome sequence of Agrobacterium tumefaciens 1D1609.</title>
        <authorList>
            <person name="Cho S.-T."/>
            <person name="Haryono M."/>
            <person name="Chang H.-H."/>
            <person name="Santos M.N."/>
            <person name="Lai E.-M."/>
            <person name="Kuo C.-H."/>
        </authorList>
    </citation>
    <scope>NUCLEOTIDE SEQUENCE [LARGE SCALE GENOMIC DNA]</scope>
    <source>
        <strain evidence="2 3">1D1609</strain>
        <plasmid evidence="3">Plasmid pat1d1609a</plasmid>
    </source>
</reference>
<name>A0A2L2LME6_AGRTU</name>
<gene>
    <name evidence="2" type="ORF">At1D1609_54790</name>
</gene>
<protein>
    <submittedName>
        <fullName evidence="2">Transposase</fullName>
    </submittedName>
</protein>
<evidence type="ECO:0000259" key="1">
    <source>
        <dbReference type="Pfam" id="PF01526"/>
    </source>
</evidence>
<geneLocation type="plasmid" evidence="3">
    <name>pat1d1609a</name>
</geneLocation>
<evidence type="ECO:0000313" key="3">
    <source>
        <dbReference type="Proteomes" id="UP000237717"/>
    </source>
</evidence>
<dbReference type="GO" id="GO:0006313">
    <property type="term" value="P:DNA transposition"/>
    <property type="evidence" value="ECO:0007669"/>
    <property type="project" value="InterPro"/>
</dbReference>
<keyword evidence="2" id="KW-0614">Plasmid</keyword>
<organism evidence="2 3">
    <name type="scientific">Agrobacterium tumefaciens</name>
    <dbReference type="NCBI Taxonomy" id="358"/>
    <lineage>
        <taxon>Bacteria</taxon>
        <taxon>Pseudomonadati</taxon>
        <taxon>Pseudomonadota</taxon>
        <taxon>Alphaproteobacteria</taxon>
        <taxon>Hyphomicrobiales</taxon>
        <taxon>Rhizobiaceae</taxon>
        <taxon>Rhizobium/Agrobacterium group</taxon>
        <taxon>Agrobacterium</taxon>
        <taxon>Agrobacterium tumefaciens complex</taxon>
    </lineage>
</organism>
<dbReference type="Pfam" id="PF01526">
    <property type="entry name" value="DDE_Tnp_Tn3"/>
    <property type="match status" value="1"/>
</dbReference>
<dbReference type="AlphaFoldDB" id="A0A2L2LME6"/>
<accession>A0A2L2LME6</accession>
<feature type="domain" description="Tn3 transposase DDE" evidence="1">
    <location>
        <begin position="1"/>
        <end position="105"/>
    </location>
</feature>
<sequence>MIEWYSTPALRRRCQAGLNKGEAAHKLKRAVFFHERGEIRDRSFDSQAFRASGLNLVVSAIVHWNTVYLSRATTHLRQEGRHIPDELLKHVSPLSWEHINLTGIYSWDTEQQMPEGFRPLRLPGRLLRVA</sequence>
<dbReference type="GO" id="GO:0004803">
    <property type="term" value="F:transposase activity"/>
    <property type="evidence" value="ECO:0007669"/>
    <property type="project" value="InterPro"/>
</dbReference>
<proteinExistence type="predicted"/>
<dbReference type="EMBL" id="CP026927">
    <property type="protein sequence ID" value="AVH45510.1"/>
    <property type="molecule type" value="Genomic_DNA"/>
</dbReference>
<evidence type="ECO:0000313" key="2">
    <source>
        <dbReference type="EMBL" id="AVH45510.1"/>
    </source>
</evidence>
<dbReference type="Proteomes" id="UP000237717">
    <property type="component" value="Plasmid pAt1D1609a"/>
</dbReference>
<dbReference type="InterPro" id="IPR002513">
    <property type="entry name" value="Tn3_Tnp_DDE_dom"/>
</dbReference>